<dbReference type="GeneID" id="27815432"/>
<dbReference type="Proteomes" id="UP000202209">
    <property type="component" value="Segment"/>
</dbReference>
<accession>A0A160HWJ0</accession>
<keyword evidence="2" id="KW-1185">Reference proteome</keyword>
<reference evidence="1 2" key="1">
    <citation type="journal article" date="2016" name="Infect. Genet. Evol.">
        <title>Circular replication-associated protein encoding DNA viruses identified in the faecal matter of various animals in New Zealand.</title>
        <authorList>
            <person name="Steel O."/>
            <person name="Kraberger S."/>
            <person name="Sikorski A."/>
            <person name="Young L.M."/>
            <person name="Catchpole R.J."/>
            <person name="Stevens A.J."/>
            <person name="Ladley J.J."/>
            <person name="Coray D.S."/>
            <person name="Stainton D."/>
            <person name="Dayaram A."/>
            <person name="Julian L."/>
            <person name="van Bysterveldt K."/>
            <person name="Varsani A."/>
        </authorList>
    </citation>
    <scope>NUCLEOTIDE SEQUENCE [LARGE SCALE GENOMIC DNA]</scope>
</reference>
<dbReference type="RefSeq" id="YP_009252328.1">
    <property type="nucleotide sequence ID" value="NC_030130.1"/>
</dbReference>
<dbReference type="EMBL" id="KT862230">
    <property type="protein sequence ID" value="ANC51548.1"/>
    <property type="molecule type" value="Genomic_DNA"/>
</dbReference>
<sequence>MPSGYRYRRSYYGRYRRYRRAYRSLYRRYGRRRYSYARRFANGSSASQVRIKVPVSVAYAMYPVTAAGSQAVCIAHPFRAFTSSRKWSPLGTKLYQAYANLYEEVKCIGAKVQVSVCTPLGTSSIPALEVYTAWDRRTGTSENGSLNSEDLAGYGSCQQFTAVSNSVAKFVRSCYARDLMEKAQWHDSSLAESTSVSDEAFEAAGANPNFFCPGLYVGFKTPGLADDQVREVDIMINAKYYYVFRNPGFGASAASKSAVRAVEPVMRASAPEFEVEDLDLAGDEDVQADIIAQELAAKRATVKKTATKIVTPKK</sequence>
<evidence type="ECO:0000313" key="1">
    <source>
        <dbReference type="EMBL" id="ANC51548.1"/>
    </source>
</evidence>
<name>A0A160HWJ0_9VIRU</name>
<evidence type="ECO:0000313" key="2">
    <source>
        <dbReference type="Proteomes" id="UP000202209"/>
    </source>
</evidence>
<organism evidence="1 2">
    <name type="scientific">Bovine faeces associated circular DNA virus 1</name>
    <dbReference type="NCBI Taxonomy" id="1843764"/>
    <lineage>
        <taxon>Viruses</taxon>
    </lineage>
</organism>
<protein>
    <submittedName>
        <fullName evidence="1">Putative capsid protein</fullName>
    </submittedName>
</protein>
<dbReference type="OrthoDB" id="37656at10239"/>
<proteinExistence type="predicted"/>
<dbReference type="KEGG" id="vg:27815432"/>